<evidence type="ECO:0000256" key="4">
    <source>
        <dbReference type="ARBA" id="ARBA00022741"/>
    </source>
</evidence>
<dbReference type="InterPro" id="IPR014721">
    <property type="entry name" value="Ribsml_uS5_D2-typ_fold_subgr"/>
</dbReference>
<keyword evidence="5 9" id="KW-0418">Kinase</keyword>
<dbReference type="RefSeq" id="WP_251917959.1">
    <property type="nucleotide sequence ID" value="NZ_JAMRXG010000022.1"/>
</dbReference>
<evidence type="ECO:0000313" key="9">
    <source>
        <dbReference type="EMBL" id="MCM6778448.1"/>
    </source>
</evidence>
<dbReference type="InterPro" id="IPR020568">
    <property type="entry name" value="Ribosomal_Su5_D2-typ_SF"/>
</dbReference>
<organism evidence="9 10">
    <name type="scientific">Nocardia pulmonis</name>
    <dbReference type="NCBI Taxonomy" id="2951408"/>
    <lineage>
        <taxon>Bacteria</taxon>
        <taxon>Bacillati</taxon>
        <taxon>Actinomycetota</taxon>
        <taxon>Actinomycetes</taxon>
        <taxon>Mycobacteriales</taxon>
        <taxon>Nocardiaceae</taxon>
        <taxon>Nocardia</taxon>
    </lineage>
</organism>
<dbReference type="InterPro" id="IPR005917">
    <property type="entry name" value="Pmev_kinase_bact"/>
</dbReference>
<dbReference type="PANTHER" id="PTHR31814">
    <property type="match status" value="1"/>
</dbReference>
<evidence type="ECO:0000259" key="7">
    <source>
        <dbReference type="Pfam" id="PF00288"/>
    </source>
</evidence>
<dbReference type="Pfam" id="PF00288">
    <property type="entry name" value="GHMP_kinases_N"/>
    <property type="match status" value="1"/>
</dbReference>
<dbReference type="AlphaFoldDB" id="A0A9X2J0D7"/>
<keyword evidence="6" id="KW-0067">ATP-binding</keyword>
<proteinExistence type="predicted"/>
<evidence type="ECO:0000256" key="5">
    <source>
        <dbReference type="ARBA" id="ARBA00022777"/>
    </source>
</evidence>
<dbReference type="EMBL" id="JAMRXG010000022">
    <property type="protein sequence ID" value="MCM6778448.1"/>
    <property type="molecule type" value="Genomic_DNA"/>
</dbReference>
<dbReference type="Pfam" id="PF08544">
    <property type="entry name" value="GHMP_kinases_C"/>
    <property type="match status" value="1"/>
</dbReference>
<dbReference type="SUPFAM" id="SSF55060">
    <property type="entry name" value="GHMP Kinase, C-terminal domain"/>
    <property type="match status" value="1"/>
</dbReference>
<reference evidence="9" key="1">
    <citation type="submission" date="2022-06" db="EMBL/GenBank/DDBJ databases">
        <title>Novel species in genus nocardia.</title>
        <authorList>
            <person name="Li F."/>
        </authorList>
    </citation>
    <scope>NUCLEOTIDE SEQUENCE</scope>
    <source>
        <strain evidence="9">CDC141</strain>
    </source>
</reference>
<dbReference type="NCBIfam" id="TIGR01220">
    <property type="entry name" value="Pmev_kin_Gr_pos"/>
    <property type="match status" value="1"/>
</dbReference>
<dbReference type="InterPro" id="IPR036554">
    <property type="entry name" value="GHMP_kinase_C_sf"/>
</dbReference>
<keyword evidence="3 9" id="KW-0808">Transferase</keyword>
<dbReference type="GO" id="GO:0005524">
    <property type="term" value="F:ATP binding"/>
    <property type="evidence" value="ECO:0007669"/>
    <property type="project" value="UniProtKB-KW"/>
</dbReference>
<evidence type="ECO:0000313" key="10">
    <source>
        <dbReference type="Proteomes" id="UP001139157"/>
    </source>
</evidence>
<keyword evidence="10" id="KW-1185">Reference proteome</keyword>
<dbReference type="PRINTS" id="PR00959">
    <property type="entry name" value="MEVGALKINASE"/>
</dbReference>
<dbReference type="Gene3D" id="3.30.230.10">
    <property type="match status" value="1"/>
</dbReference>
<sequence>MIVARAPGKLFLAGEYAVLEPGRPAVVMAVDRYVTVRLSRAGETWTTLRSDALGGITLRLHREGGRLVAEECPERVLAEFRFVSAALSVVETLITERGLRPSPLRLTITSDLTDRDGHKLGLGSSAAVTVATVSALIRFYRLEPSASLRYRLALLATATVSPQTSGADLAAGVWGGWLAYRAPDRYRVHELVREHGVDSALHREWPGFEVQPLRPPTKLRLLVGWTGQPASTTGLIAAQQRTSTQAHSRFLTESTRCVEALVCALEADDPSWVQDEIRCARGLLAELDAATGAGIMTPGLVALCTSAEAVGAASKPSGAGGGDCGIAILPIEAAHRVAEVYERWAEAGIRPLPLRVVQPVEETE</sequence>
<keyword evidence="4" id="KW-0547">Nucleotide-binding</keyword>
<protein>
    <recommendedName>
        <fullName evidence="2">phosphomevalonate kinase</fullName>
        <ecNumber evidence="2">2.7.4.2</ecNumber>
    </recommendedName>
</protein>
<dbReference type="InterPro" id="IPR035102">
    <property type="entry name" value="Phosphomevalonate_kinase"/>
</dbReference>
<dbReference type="SUPFAM" id="SSF54211">
    <property type="entry name" value="Ribosomal protein S5 domain 2-like"/>
    <property type="match status" value="1"/>
</dbReference>
<accession>A0A9X2J0D7</accession>
<gene>
    <name evidence="9" type="ORF">NDR86_33660</name>
</gene>
<comment type="caution">
    <text evidence="9">The sequence shown here is derived from an EMBL/GenBank/DDBJ whole genome shotgun (WGS) entry which is preliminary data.</text>
</comment>
<dbReference type="Proteomes" id="UP001139157">
    <property type="component" value="Unassembled WGS sequence"/>
</dbReference>
<dbReference type="EC" id="2.7.4.2" evidence="2"/>
<feature type="domain" description="GHMP kinase C-terminal" evidence="8">
    <location>
        <begin position="287"/>
        <end position="347"/>
    </location>
</feature>
<evidence type="ECO:0000256" key="2">
    <source>
        <dbReference type="ARBA" id="ARBA00012958"/>
    </source>
</evidence>
<evidence type="ECO:0000256" key="1">
    <source>
        <dbReference type="ARBA" id="ARBA00005017"/>
    </source>
</evidence>
<feature type="domain" description="GHMP kinase N-terminal" evidence="7">
    <location>
        <begin position="88"/>
        <end position="176"/>
    </location>
</feature>
<evidence type="ECO:0000256" key="3">
    <source>
        <dbReference type="ARBA" id="ARBA00022679"/>
    </source>
</evidence>
<evidence type="ECO:0000259" key="8">
    <source>
        <dbReference type="Pfam" id="PF08544"/>
    </source>
</evidence>
<evidence type="ECO:0000256" key="6">
    <source>
        <dbReference type="ARBA" id="ARBA00022840"/>
    </source>
</evidence>
<dbReference type="InterPro" id="IPR006204">
    <property type="entry name" value="GHMP_kinase_N_dom"/>
</dbReference>
<dbReference type="PANTHER" id="PTHR31814:SF2">
    <property type="entry name" value="PHOSPHOMEVALONATE KINASE"/>
    <property type="match status" value="1"/>
</dbReference>
<dbReference type="InterPro" id="IPR013750">
    <property type="entry name" value="GHMP_kinase_C_dom"/>
</dbReference>
<comment type="pathway">
    <text evidence="1">Isoprenoid biosynthesis; isopentenyl diphosphate biosynthesis via mevalonate pathway; isopentenyl diphosphate from (R)-mevalonate: step 2/3.</text>
</comment>
<dbReference type="Gene3D" id="3.30.70.890">
    <property type="entry name" value="GHMP kinase, C-terminal domain"/>
    <property type="match status" value="1"/>
</dbReference>
<name>A0A9X2J0D7_9NOCA</name>
<dbReference type="GO" id="GO:0004631">
    <property type="term" value="F:phosphomevalonate kinase activity"/>
    <property type="evidence" value="ECO:0007669"/>
    <property type="project" value="UniProtKB-EC"/>
</dbReference>